<dbReference type="PANTHER" id="PTHR40661">
    <property type="match status" value="1"/>
</dbReference>
<evidence type="ECO:0000256" key="2">
    <source>
        <dbReference type="ARBA" id="ARBA00023125"/>
    </source>
</evidence>
<gene>
    <name evidence="5" type="ORF">BZM27_05840</name>
</gene>
<evidence type="ECO:0000313" key="6">
    <source>
        <dbReference type="Proteomes" id="UP000294200"/>
    </source>
</evidence>
<sequence length="117" mass="12632">MDDYPPGHGHGWLNIHSPDPTAYGLKVRGDSMRPRIKSGEHIVVEPGVEALPGDDVVVKFVDGSAVVKELLWIRDEEVSLGSINNGIPPITRSLADIVSIHRVGAIVPRGSGMYRST</sequence>
<accession>A0A4R0XKJ7</accession>
<name>A0A4R0XKJ7_9BURK</name>
<dbReference type="Gene3D" id="2.10.109.10">
    <property type="entry name" value="Umud Fragment, subunit A"/>
    <property type="match status" value="1"/>
</dbReference>
<dbReference type="GO" id="GO:0003677">
    <property type="term" value="F:DNA binding"/>
    <property type="evidence" value="ECO:0007669"/>
    <property type="project" value="UniProtKB-KW"/>
</dbReference>
<keyword evidence="6" id="KW-1185">Reference proteome</keyword>
<keyword evidence="1" id="KW-0805">Transcription regulation</keyword>
<keyword evidence="2" id="KW-0238">DNA-binding</keyword>
<dbReference type="InterPro" id="IPR039418">
    <property type="entry name" value="LexA-like"/>
</dbReference>
<dbReference type="CDD" id="cd06529">
    <property type="entry name" value="S24_LexA-like"/>
    <property type="match status" value="1"/>
</dbReference>
<evidence type="ECO:0000256" key="1">
    <source>
        <dbReference type="ARBA" id="ARBA00023015"/>
    </source>
</evidence>
<dbReference type="Pfam" id="PF00717">
    <property type="entry name" value="Peptidase_S24"/>
    <property type="match status" value="1"/>
</dbReference>
<protein>
    <recommendedName>
        <fullName evidence="4">Peptidase S24/S26A/S26B/S26C domain-containing protein</fullName>
    </recommendedName>
</protein>
<keyword evidence="3" id="KW-0804">Transcription</keyword>
<organism evidence="5 6">
    <name type="scientific">Paraburkholderia steynii</name>
    <dbReference type="NCBI Taxonomy" id="1245441"/>
    <lineage>
        <taxon>Bacteria</taxon>
        <taxon>Pseudomonadati</taxon>
        <taxon>Pseudomonadota</taxon>
        <taxon>Betaproteobacteria</taxon>
        <taxon>Burkholderiales</taxon>
        <taxon>Burkholderiaceae</taxon>
        <taxon>Paraburkholderia</taxon>
    </lineage>
</organism>
<dbReference type="InterPro" id="IPR015927">
    <property type="entry name" value="Peptidase_S24_S26A/B/C"/>
</dbReference>
<reference evidence="5 6" key="1">
    <citation type="submission" date="2017-02" db="EMBL/GenBank/DDBJ databases">
        <title>Paraburkholderia sophoroidis sp. nov. and Paraburkholderia steynii sp. nov. rhizobial symbionts of the fynbos legume Hypocalyptus sophoroides.</title>
        <authorList>
            <person name="Steenkamp E.T."/>
            <person name="Beukes C.W."/>
            <person name="Van Zyl E."/>
            <person name="Avontuur J."/>
            <person name="Chan W.Y."/>
            <person name="Hassen A."/>
            <person name="Palmer M."/>
            <person name="Mthombeni L."/>
            <person name="Phalane F."/>
            <person name="Sereme K."/>
            <person name="Venter S.N."/>
        </authorList>
    </citation>
    <scope>NUCLEOTIDE SEQUENCE [LARGE SCALE GENOMIC DNA]</scope>
    <source>
        <strain evidence="5 6">HC1.1ba</strain>
    </source>
</reference>
<dbReference type="SUPFAM" id="SSF51306">
    <property type="entry name" value="LexA/Signal peptidase"/>
    <property type="match status" value="1"/>
</dbReference>
<dbReference type="EMBL" id="MWML01000013">
    <property type="protein sequence ID" value="TCG09395.1"/>
    <property type="molecule type" value="Genomic_DNA"/>
</dbReference>
<evidence type="ECO:0000256" key="3">
    <source>
        <dbReference type="ARBA" id="ARBA00023163"/>
    </source>
</evidence>
<dbReference type="AlphaFoldDB" id="A0A4R0XKJ7"/>
<comment type="caution">
    <text evidence="5">The sequence shown here is derived from an EMBL/GenBank/DDBJ whole genome shotgun (WGS) entry which is preliminary data.</text>
</comment>
<dbReference type="Proteomes" id="UP000294200">
    <property type="component" value="Unassembled WGS sequence"/>
</dbReference>
<dbReference type="PANTHER" id="PTHR40661:SF3">
    <property type="entry name" value="FELS-1 PROPHAGE TRANSCRIPTIONAL REGULATOR"/>
    <property type="match status" value="1"/>
</dbReference>
<dbReference type="InterPro" id="IPR036286">
    <property type="entry name" value="LexA/Signal_pep-like_sf"/>
</dbReference>
<feature type="domain" description="Peptidase S24/S26A/S26B/S26C" evidence="4">
    <location>
        <begin position="17"/>
        <end position="94"/>
    </location>
</feature>
<evidence type="ECO:0000259" key="4">
    <source>
        <dbReference type="Pfam" id="PF00717"/>
    </source>
</evidence>
<proteinExistence type="predicted"/>
<evidence type="ECO:0000313" key="5">
    <source>
        <dbReference type="EMBL" id="TCG09395.1"/>
    </source>
</evidence>